<accession>A0A3N0IDU9</accession>
<dbReference type="EMBL" id="QIBZ01000010">
    <property type="protein sequence ID" value="RNM34452.1"/>
    <property type="molecule type" value="Genomic_DNA"/>
</dbReference>
<comment type="caution">
    <text evidence="1">The sequence shown here is derived from an EMBL/GenBank/DDBJ whole genome shotgun (WGS) entry which is preliminary data.</text>
</comment>
<gene>
    <name evidence="1" type="ORF">DMP05_06635</name>
</gene>
<proteinExistence type="predicted"/>
<evidence type="ECO:0008006" key="3">
    <source>
        <dbReference type="Google" id="ProtNLM"/>
    </source>
</evidence>
<dbReference type="AlphaFoldDB" id="A0A3N0IDU9"/>
<reference evidence="2" key="1">
    <citation type="submission" date="2018-05" db="EMBL/GenBank/DDBJ databases">
        <title>Genome Sequencing of selected type strains of the family Eggerthellaceae.</title>
        <authorList>
            <person name="Danylec N."/>
            <person name="Stoll D.A."/>
            <person name="Doetsch A."/>
            <person name="Huch M."/>
        </authorList>
    </citation>
    <scope>NUCLEOTIDE SEQUENCE [LARGE SCALE GENOMIC DNA]</scope>
    <source>
        <strain evidence="2">DSM 22006</strain>
    </source>
</reference>
<organism evidence="1 2">
    <name type="scientific">Slackia isoflavoniconvertens</name>
    <dbReference type="NCBI Taxonomy" id="572010"/>
    <lineage>
        <taxon>Bacteria</taxon>
        <taxon>Bacillati</taxon>
        <taxon>Actinomycetota</taxon>
        <taxon>Coriobacteriia</taxon>
        <taxon>Eggerthellales</taxon>
        <taxon>Eggerthellaceae</taxon>
        <taxon>Slackia</taxon>
    </lineage>
</organism>
<sequence length="225" mass="25759">MVLTARFPSLRRCCSMAAKRRVRGRTEGGRSAKPTLLIVCEGETEYNYFKELKSRFRASWMIPLKSDKPDPNGVMECAAREAKKHCAKGLDVEAWILIDAESEVEEKRRRYRDVLQKAASKKIRAANSSPCFEYWLLLHFAPGAKVYTPEEAVSELRRKDRIPEYRKPVLPYDQLWELYRAGGPSEAAVARRAELSADGETPIFGRPVTYVDMLVDRIVEISKMK</sequence>
<evidence type="ECO:0000313" key="2">
    <source>
        <dbReference type="Proteomes" id="UP000271472"/>
    </source>
</evidence>
<dbReference type="Proteomes" id="UP000271472">
    <property type="component" value="Unassembled WGS sequence"/>
</dbReference>
<dbReference type="InterPro" id="IPR025591">
    <property type="entry name" value="RloB"/>
</dbReference>
<evidence type="ECO:0000313" key="1">
    <source>
        <dbReference type="EMBL" id="RNM34452.1"/>
    </source>
</evidence>
<keyword evidence="2" id="KW-1185">Reference proteome</keyword>
<name>A0A3N0IDU9_9ACTN</name>
<dbReference type="Pfam" id="PF13707">
    <property type="entry name" value="RloB"/>
    <property type="match status" value="1"/>
</dbReference>
<protein>
    <recommendedName>
        <fullName evidence="3">RloB domain-containing protein</fullName>
    </recommendedName>
</protein>